<feature type="domain" description="PRD" evidence="4">
    <location>
        <begin position="167"/>
        <end position="277"/>
    </location>
</feature>
<dbReference type="PANTHER" id="PTHR30185">
    <property type="entry name" value="CRYPTIC BETA-GLUCOSIDE BGL OPERON ANTITERMINATOR"/>
    <property type="match status" value="1"/>
</dbReference>
<dbReference type="Pfam" id="PF03123">
    <property type="entry name" value="CAT_RBD"/>
    <property type="match status" value="1"/>
</dbReference>
<evidence type="ECO:0000256" key="3">
    <source>
        <dbReference type="ARBA" id="ARBA00023163"/>
    </source>
</evidence>
<dbReference type="Gene3D" id="1.20.890.100">
    <property type="match status" value="1"/>
</dbReference>
<dbReference type="InterPro" id="IPR036650">
    <property type="entry name" value="CAT_RNA-bd_dom_sf"/>
</dbReference>
<dbReference type="Pfam" id="PF00874">
    <property type="entry name" value="PRD"/>
    <property type="match status" value="2"/>
</dbReference>
<evidence type="ECO:0000256" key="2">
    <source>
        <dbReference type="ARBA" id="ARBA00023015"/>
    </source>
</evidence>
<dbReference type="Gene3D" id="2.30.24.10">
    <property type="entry name" value="CAT RNA-binding domain"/>
    <property type="match status" value="1"/>
</dbReference>
<dbReference type="PROSITE" id="PS51372">
    <property type="entry name" value="PRD_2"/>
    <property type="match status" value="2"/>
</dbReference>
<dbReference type="Gene3D" id="1.20.58.1950">
    <property type="match status" value="1"/>
</dbReference>
<proteinExistence type="predicted"/>
<sequence length="277" mass="32264">MKVIKKINNNVAVCLDKKGHELIAFGKGIGFPSMPYHITDLSSISMTFYKMDKSYYKLLQEIPEEIFEVSAIIAKKAQMTLDCNLNPNLLPGLADHINFALKRMEKFKEMKMLFSYDVEKLYPLETSLGRYAVKLVQEKLSVKLPESEITNIAMHFVNAEEESVNEKATLDAEQLIEELTEIIEGEFDTKINRKGFNYNRFVIHLRYYLKRIEEKKQFIDDNGVLFRTMKEELPKIYECAVKISAVIDKRLNSKITEDETLYLMMHINRILKNNTII</sequence>
<keyword evidence="2" id="KW-0805">Transcription regulation</keyword>
<dbReference type="Proteomes" id="UP000184241">
    <property type="component" value="Unassembled WGS sequence"/>
</dbReference>
<dbReference type="InterPro" id="IPR036634">
    <property type="entry name" value="PRD_sf"/>
</dbReference>
<evidence type="ECO:0000259" key="4">
    <source>
        <dbReference type="PROSITE" id="PS51372"/>
    </source>
</evidence>
<dbReference type="GO" id="GO:0006355">
    <property type="term" value="P:regulation of DNA-templated transcription"/>
    <property type="evidence" value="ECO:0007669"/>
    <property type="project" value="InterPro"/>
</dbReference>
<dbReference type="GO" id="GO:0003723">
    <property type="term" value="F:RNA binding"/>
    <property type="evidence" value="ECO:0007669"/>
    <property type="project" value="InterPro"/>
</dbReference>
<keyword evidence="1" id="KW-0677">Repeat</keyword>
<dbReference type="EMBL" id="FQXU01000008">
    <property type="protein sequence ID" value="SHI20694.1"/>
    <property type="molecule type" value="Genomic_DNA"/>
</dbReference>
<dbReference type="RefSeq" id="WP_073020097.1">
    <property type="nucleotide sequence ID" value="NZ_FQXU01000008.1"/>
</dbReference>
<dbReference type="Gene3D" id="1.10.1790.10">
    <property type="entry name" value="PRD domain"/>
    <property type="match status" value="1"/>
</dbReference>
<dbReference type="SUPFAM" id="SSF50151">
    <property type="entry name" value="SacY-like RNA-binding domain"/>
    <property type="match status" value="1"/>
</dbReference>
<keyword evidence="3" id="KW-0804">Transcription</keyword>
<dbReference type="SMART" id="SM01061">
    <property type="entry name" value="CAT_RBD"/>
    <property type="match status" value="1"/>
</dbReference>
<accession>A0A1M5Z908</accession>
<dbReference type="PANTHER" id="PTHR30185:SF18">
    <property type="entry name" value="TRANSCRIPTIONAL REGULATOR MTLR"/>
    <property type="match status" value="1"/>
</dbReference>
<name>A0A1M5Z908_9CLOT</name>
<dbReference type="InterPro" id="IPR011608">
    <property type="entry name" value="PRD"/>
</dbReference>
<protein>
    <submittedName>
        <fullName evidence="5">Transcriptional antiterminator, BglG family</fullName>
    </submittedName>
</protein>
<dbReference type="InterPro" id="IPR050661">
    <property type="entry name" value="BglG_antiterminators"/>
</dbReference>
<evidence type="ECO:0000256" key="1">
    <source>
        <dbReference type="ARBA" id="ARBA00022737"/>
    </source>
</evidence>
<evidence type="ECO:0000313" key="6">
    <source>
        <dbReference type="Proteomes" id="UP000184241"/>
    </source>
</evidence>
<organism evidence="5 6">
    <name type="scientific">Clostridium intestinale DSM 6191</name>
    <dbReference type="NCBI Taxonomy" id="1121320"/>
    <lineage>
        <taxon>Bacteria</taxon>
        <taxon>Bacillati</taxon>
        <taxon>Bacillota</taxon>
        <taxon>Clostridia</taxon>
        <taxon>Eubacteriales</taxon>
        <taxon>Clostridiaceae</taxon>
        <taxon>Clostridium</taxon>
    </lineage>
</organism>
<dbReference type="AlphaFoldDB" id="A0A1M5Z908"/>
<dbReference type="SUPFAM" id="SSF63520">
    <property type="entry name" value="PTS-regulatory domain, PRD"/>
    <property type="match status" value="2"/>
</dbReference>
<feature type="domain" description="PRD" evidence="4">
    <location>
        <begin position="57"/>
        <end position="166"/>
    </location>
</feature>
<gene>
    <name evidence="5" type="ORF">SAMN02745941_02646</name>
</gene>
<dbReference type="InterPro" id="IPR004341">
    <property type="entry name" value="CAT_RNA-bd_dom"/>
</dbReference>
<reference evidence="5 6" key="1">
    <citation type="submission" date="2016-11" db="EMBL/GenBank/DDBJ databases">
        <authorList>
            <person name="Jaros S."/>
            <person name="Januszkiewicz K."/>
            <person name="Wedrychowicz H."/>
        </authorList>
    </citation>
    <scope>NUCLEOTIDE SEQUENCE [LARGE SCALE GENOMIC DNA]</scope>
    <source>
        <strain evidence="5 6">DSM 6191</strain>
    </source>
</reference>
<evidence type="ECO:0000313" key="5">
    <source>
        <dbReference type="EMBL" id="SHI20694.1"/>
    </source>
</evidence>